<dbReference type="OrthoDB" id="1795719at2"/>
<sequence length="325" mass="37879">MYRKIVAFMFTISALAIGYLIFSIVSDAKVIQEIRQKEAIENKVYQPQPIPEVTNKESTTFHSIPSEEQFQKMLHEISHQKVSAADKQGHFHLPISDKVVDQLTYILDNKKNFEHHDTYRKIVADMKWEVDKNWVDYHNSLNEWLGYPDDNATGIMTDSEQNAYINEFVNDNSYGTKEETTNKKFKGNFTNAESQVLSIGDTVQFEEMKVKLRTVSYVNGNEFTRPQHDDFVTLLVTIKNTSNKVINIHPVAQMDLFDSESYKQPHTYMLKGNDSLHQVLKPEQKIYGKVIFDAHDSEFYQFVMEDVIHRTQAVWHIPNDEIYPK</sequence>
<keyword evidence="2" id="KW-1133">Transmembrane helix</keyword>
<protein>
    <submittedName>
        <fullName evidence="4">DUF4352 domain-containing protein</fullName>
    </submittedName>
</protein>
<keyword evidence="2" id="KW-0812">Transmembrane</keyword>
<dbReference type="Pfam" id="PF19754">
    <property type="entry name" value="DUF6241"/>
    <property type="match status" value="1"/>
</dbReference>
<name>A0A6G1X558_9BACI</name>
<feature type="transmembrane region" description="Helical" evidence="2">
    <location>
        <begin position="6"/>
        <end position="25"/>
    </location>
</feature>
<proteinExistence type="predicted"/>
<dbReference type="InterPro" id="IPR029050">
    <property type="entry name" value="Immunoprotect_excell_Ig-like"/>
</dbReference>
<reference evidence="4 5" key="1">
    <citation type="submission" date="2019-11" db="EMBL/GenBank/DDBJ databases">
        <authorList>
            <person name="Li J."/>
        </authorList>
    </citation>
    <scope>NUCLEOTIDE SEQUENCE [LARGE SCALE GENOMIC DNA]</scope>
    <source>
        <strain evidence="4 5">J4</strain>
    </source>
</reference>
<dbReference type="InterPro" id="IPR029051">
    <property type="entry name" value="DUF4352"/>
</dbReference>
<evidence type="ECO:0000259" key="3">
    <source>
        <dbReference type="Pfam" id="PF11611"/>
    </source>
</evidence>
<dbReference type="Proteomes" id="UP000480185">
    <property type="component" value="Unassembled WGS sequence"/>
</dbReference>
<evidence type="ECO:0000313" key="5">
    <source>
        <dbReference type="Proteomes" id="UP000480185"/>
    </source>
</evidence>
<dbReference type="Pfam" id="PF11611">
    <property type="entry name" value="DUF4352"/>
    <property type="match status" value="1"/>
</dbReference>
<comment type="caution">
    <text evidence="4">The sequence shown here is derived from an EMBL/GenBank/DDBJ whole genome shotgun (WGS) entry which is preliminary data.</text>
</comment>
<keyword evidence="1" id="KW-0732">Signal</keyword>
<organism evidence="4 5">
    <name type="scientific">Salinibacillus xinjiangensis</name>
    <dbReference type="NCBI Taxonomy" id="1229268"/>
    <lineage>
        <taxon>Bacteria</taxon>
        <taxon>Bacillati</taxon>
        <taxon>Bacillota</taxon>
        <taxon>Bacilli</taxon>
        <taxon>Bacillales</taxon>
        <taxon>Bacillaceae</taxon>
        <taxon>Salinibacillus</taxon>
    </lineage>
</organism>
<keyword evidence="5" id="KW-1185">Reference proteome</keyword>
<evidence type="ECO:0000313" key="4">
    <source>
        <dbReference type="EMBL" id="MRG86036.1"/>
    </source>
</evidence>
<gene>
    <name evidence="4" type="ORF">GH754_06805</name>
</gene>
<dbReference type="AlphaFoldDB" id="A0A6G1X558"/>
<evidence type="ECO:0000256" key="1">
    <source>
        <dbReference type="ARBA" id="ARBA00022729"/>
    </source>
</evidence>
<dbReference type="Gene3D" id="2.60.40.1240">
    <property type="match status" value="1"/>
</dbReference>
<dbReference type="InterPro" id="IPR046208">
    <property type="entry name" value="DUF6241"/>
</dbReference>
<evidence type="ECO:0000256" key="2">
    <source>
        <dbReference type="SAM" id="Phobius"/>
    </source>
</evidence>
<dbReference type="RefSeq" id="WP_153727956.1">
    <property type="nucleotide sequence ID" value="NZ_WJNH01000003.1"/>
</dbReference>
<feature type="domain" description="DUF4352" evidence="3">
    <location>
        <begin position="198"/>
        <end position="304"/>
    </location>
</feature>
<keyword evidence="2" id="KW-0472">Membrane</keyword>
<dbReference type="EMBL" id="WJNH01000003">
    <property type="protein sequence ID" value="MRG86036.1"/>
    <property type="molecule type" value="Genomic_DNA"/>
</dbReference>
<accession>A0A6G1X558</accession>